<feature type="domain" description="Aspartate/glutamate/uridylate kinase" evidence="7">
    <location>
        <begin position="235"/>
        <end position="286"/>
    </location>
</feature>
<dbReference type="EMBL" id="JABAHT010000615">
    <property type="protein sequence ID" value="KAF4653511.1"/>
    <property type="molecule type" value="Genomic_DNA"/>
</dbReference>
<evidence type="ECO:0000259" key="8">
    <source>
        <dbReference type="Pfam" id="PF22468"/>
    </source>
</evidence>
<dbReference type="SUPFAM" id="SSF53633">
    <property type="entry name" value="Carbamate kinase-like"/>
    <property type="match status" value="1"/>
</dbReference>
<keyword evidence="2" id="KW-0808">Transferase</keyword>
<reference evidence="9 10" key="1">
    <citation type="submission" date="2020-04" db="EMBL/GenBank/DDBJ databases">
        <title>Perkinsus olseni comparative genomics.</title>
        <authorList>
            <person name="Bogema D.R."/>
        </authorList>
    </citation>
    <scope>NUCLEOTIDE SEQUENCE [LARGE SCALE GENOMIC DNA]</scope>
    <source>
        <strain evidence="9">ATCC PRA-179</strain>
    </source>
</reference>
<evidence type="ECO:0000256" key="2">
    <source>
        <dbReference type="ARBA" id="ARBA00022679"/>
    </source>
</evidence>
<dbReference type="GO" id="GO:0005524">
    <property type="term" value="F:ATP binding"/>
    <property type="evidence" value="ECO:0007669"/>
    <property type="project" value="UniProtKB-KW"/>
</dbReference>
<dbReference type="GO" id="GO:0004412">
    <property type="term" value="F:homoserine dehydrogenase activity"/>
    <property type="evidence" value="ECO:0007669"/>
    <property type="project" value="InterPro"/>
</dbReference>
<evidence type="ECO:0000256" key="5">
    <source>
        <dbReference type="ARBA" id="ARBA00022840"/>
    </source>
</evidence>
<evidence type="ECO:0000256" key="4">
    <source>
        <dbReference type="ARBA" id="ARBA00022777"/>
    </source>
</evidence>
<dbReference type="PANTHER" id="PTHR43070">
    <property type="match status" value="1"/>
</dbReference>
<feature type="domain" description="Aspartokinase ACT" evidence="8">
    <location>
        <begin position="326"/>
        <end position="386"/>
    </location>
</feature>
<dbReference type="InterPro" id="IPR018042">
    <property type="entry name" value="Aspartate_kinase_CS"/>
</dbReference>
<evidence type="ECO:0000256" key="3">
    <source>
        <dbReference type="ARBA" id="ARBA00022741"/>
    </source>
</evidence>
<dbReference type="OrthoDB" id="5548170at2759"/>
<feature type="domain" description="Aspartate/glutamate/uridylate kinase" evidence="7">
    <location>
        <begin position="28"/>
        <end position="234"/>
    </location>
</feature>
<dbReference type="InterPro" id="IPR011147">
    <property type="entry name" value="Bifunc_Aspkin/hSer_DH"/>
</dbReference>
<dbReference type="FunFam" id="3.30.2130.10:FF:000001">
    <property type="entry name" value="Bifunctional aspartokinase/homoserine dehydrogenase"/>
    <property type="match status" value="1"/>
</dbReference>
<dbReference type="InterPro" id="IPR045865">
    <property type="entry name" value="ACT-like_dom_sf"/>
</dbReference>
<keyword evidence="5" id="KW-0067">ATP-binding</keyword>
<evidence type="ECO:0000259" key="7">
    <source>
        <dbReference type="Pfam" id="PF00696"/>
    </source>
</evidence>
<dbReference type="Proteomes" id="UP000570595">
    <property type="component" value="Unassembled WGS sequence"/>
</dbReference>
<dbReference type="Gene3D" id="3.30.2130.10">
    <property type="entry name" value="VC0802-like"/>
    <property type="match status" value="2"/>
</dbReference>
<dbReference type="InterPro" id="IPR001048">
    <property type="entry name" value="Asp/Glu/Uridylate_kinase"/>
</dbReference>
<name>A0A7J6L3W9_PEROL</name>
<keyword evidence="3" id="KW-0547">Nucleotide-binding</keyword>
<proteinExistence type="predicted"/>
<dbReference type="AlphaFoldDB" id="A0A7J6L3W9"/>
<dbReference type="InterPro" id="IPR036393">
    <property type="entry name" value="AceGlu_kinase-like_sf"/>
</dbReference>
<dbReference type="Pfam" id="PF22468">
    <property type="entry name" value="ACT_9"/>
    <property type="match status" value="2"/>
</dbReference>
<dbReference type="PROSITE" id="PS00324">
    <property type="entry name" value="ASPARTOKINASE"/>
    <property type="match status" value="1"/>
</dbReference>
<evidence type="ECO:0000256" key="1">
    <source>
        <dbReference type="ARBA" id="ARBA00013059"/>
    </source>
</evidence>
<accession>A0A7J6L3W9</accession>
<dbReference type="CDD" id="cd04892">
    <property type="entry name" value="ACT_AK-like_2"/>
    <property type="match status" value="1"/>
</dbReference>
<comment type="caution">
    <text evidence="9">The sequence shown here is derived from an EMBL/GenBank/DDBJ whole genome shotgun (WGS) entry which is preliminary data.</text>
</comment>
<evidence type="ECO:0000313" key="10">
    <source>
        <dbReference type="Proteomes" id="UP000570595"/>
    </source>
</evidence>
<dbReference type="InterPro" id="IPR054352">
    <property type="entry name" value="ACT_Aspartokinase"/>
</dbReference>
<keyword evidence="6" id="KW-0521">NADP</keyword>
<keyword evidence="4" id="KW-0418">Kinase</keyword>
<dbReference type="EC" id="2.7.2.4" evidence="1"/>
<evidence type="ECO:0000256" key="6">
    <source>
        <dbReference type="ARBA" id="ARBA00022857"/>
    </source>
</evidence>
<organism evidence="9 10">
    <name type="scientific">Perkinsus olseni</name>
    <name type="common">Perkinsus atlanticus</name>
    <dbReference type="NCBI Taxonomy" id="32597"/>
    <lineage>
        <taxon>Eukaryota</taxon>
        <taxon>Sar</taxon>
        <taxon>Alveolata</taxon>
        <taxon>Perkinsozoa</taxon>
        <taxon>Perkinsea</taxon>
        <taxon>Perkinsida</taxon>
        <taxon>Perkinsidae</taxon>
        <taxon>Perkinsus</taxon>
    </lineage>
</organism>
<dbReference type="SUPFAM" id="SSF55021">
    <property type="entry name" value="ACT-like"/>
    <property type="match status" value="2"/>
</dbReference>
<dbReference type="Pfam" id="PF00696">
    <property type="entry name" value="AA_kinase"/>
    <property type="match status" value="2"/>
</dbReference>
<gene>
    <name evidence="9" type="primary">AKHSDH2</name>
    <name evidence="9" type="ORF">FOZ61_008936</name>
</gene>
<dbReference type="Gene3D" id="3.40.1160.10">
    <property type="entry name" value="Acetylglutamate kinase-like"/>
    <property type="match status" value="1"/>
</dbReference>
<dbReference type="GO" id="GO:0009067">
    <property type="term" value="P:aspartate family amino acid biosynthetic process"/>
    <property type="evidence" value="ECO:0007669"/>
    <property type="project" value="InterPro"/>
</dbReference>
<dbReference type="GO" id="GO:0004072">
    <property type="term" value="F:aspartate kinase activity"/>
    <property type="evidence" value="ECO:0007669"/>
    <property type="project" value="UniProtKB-EC"/>
</dbReference>
<dbReference type="CDD" id="cd04921">
    <property type="entry name" value="ACT_AKi-HSDH-ThrA-like_1"/>
    <property type="match status" value="1"/>
</dbReference>
<evidence type="ECO:0000313" key="9">
    <source>
        <dbReference type="EMBL" id="KAF4653511.1"/>
    </source>
</evidence>
<protein>
    <recommendedName>
        <fullName evidence="1">aspartate kinase</fullName>
        <ecNumber evidence="1">2.7.2.4</ecNumber>
    </recommendedName>
</protein>
<feature type="domain" description="Aspartokinase ACT" evidence="8">
    <location>
        <begin position="408"/>
        <end position="465"/>
    </location>
</feature>
<sequence length="921" mass="101170">MAGDDQLPAAIGRGDILSADDQDGAWSVHKFGGTSMGGPEAIWEVADIIAHELRVTGGEGRIAAVVSAMSGVTNSLCELCGLAQRGAEWEAALETIKARHFECIAGNLNHFPEYEQEFEKDAKKISCCLDSVRMVGVCPQPFYDVIMGYGELWSARILCGALKCIGVRAMVVDGRRIIYLEEGSDRVDWERSGMKMAEVEEETTGFEVVIITGFVASEASGAPTTLKRNGSDLSFSGDPRSVGNAEMLESLSYSEAAEMAWFGAKVLHPKTMAPCIGRDIPIVLRNTFNRACEGTLITSLPTPPGSPCRHQLSAKAVSVMKGICLVNVEGCGLIGVTGLASRLFGAVGEAGVNVIMITQASSEHSVCFAIRTCDREKCVVAIEHAFYREMCLYHDFGVTTTTGLAILAMVGDGMVRSIGILGRAATALASARVNICAIAQGSSERNITLVVAEDDAEAGVAALHESGCCGNGKALSDGSKVSRVFSSMLSRRKLLLESAFDNLELRAHPNPLIVRRRLPRQMRKQELLTEQQLNLRERRERELGEEASGFERPKKRTNVEKRIAMMKNEEIKAGISRQIPSPNASDQVGKLLQNLRRSHEKGAPIQKWTNLANEVHYLVDELKTRELASVLMMFAEAGYVDTTQCTTAIVKRLTMRTDVTSCLMAMMALHKSAGKRATTVLEDLSATFIRLVFDKGVESPNAYNVNKMTFADLRLTAVALAKLPFLHDRLEPWFIDDLFNCLTEKVPHAKDPRTLLSIMYAAARLRVPLNHPCLIAIIPQIRLLLLSRVPTNIKDDFGCLDACYTLGYRNLTEILACHARRNLGTIDSLDELLSLGRKMKDNGTENIETWIPWCDAVDDRLRETHNDELYAQIPSAEKIRDAEKIFKALRRSLRLLTTLKAMQRTVRVADGVLTPDCMDGE</sequence>
<dbReference type="PANTHER" id="PTHR43070:SF3">
    <property type="entry name" value="HOMOSERINE DEHYDROGENASE"/>
    <property type="match status" value="1"/>
</dbReference>